<gene>
    <name evidence="1" type="ORF">A3B87_01465</name>
</gene>
<accession>A0A1F6FNT0</accession>
<dbReference type="STRING" id="1798561.A3B87_01465"/>
<protein>
    <submittedName>
        <fullName evidence="1">Uncharacterized protein</fullName>
    </submittedName>
</protein>
<evidence type="ECO:0000313" key="1">
    <source>
        <dbReference type="EMBL" id="OGG87511.1"/>
    </source>
</evidence>
<evidence type="ECO:0000313" key="2">
    <source>
        <dbReference type="Proteomes" id="UP000179136"/>
    </source>
</evidence>
<proteinExistence type="predicted"/>
<name>A0A1F6FNT0_9BACT</name>
<comment type="caution">
    <text evidence="1">The sequence shown here is derived from an EMBL/GenBank/DDBJ whole genome shotgun (WGS) entry which is preliminary data.</text>
</comment>
<reference evidence="1 2" key="1">
    <citation type="journal article" date="2016" name="Nat. Commun.">
        <title>Thousands of microbial genomes shed light on interconnected biogeochemical processes in an aquifer system.</title>
        <authorList>
            <person name="Anantharaman K."/>
            <person name="Brown C.T."/>
            <person name="Hug L.A."/>
            <person name="Sharon I."/>
            <person name="Castelle C.J."/>
            <person name="Probst A.J."/>
            <person name="Thomas B.C."/>
            <person name="Singh A."/>
            <person name="Wilkins M.J."/>
            <person name="Karaoz U."/>
            <person name="Brodie E.L."/>
            <person name="Williams K.H."/>
            <person name="Hubbard S.S."/>
            <person name="Banfield J.F."/>
        </authorList>
    </citation>
    <scope>NUCLEOTIDE SEQUENCE [LARGE SCALE GENOMIC DNA]</scope>
</reference>
<sequence>MTTQRANEIINEVCSELDAAIAKKNFRRIKYIYKHLNYEAIYSCDSVVYDNYYSIGEKLLLTLKENEAA</sequence>
<organism evidence="1 2">
    <name type="scientific">Candidatus Kuenenbacteria bacterium RIFCSPHIGHO2_02_FULL_39_13</name>
    <dbReference type="NCBI Taxonomy" id="1798561"/>
    <lineage>
        <taxon>Bacteria</taxon>
        <taxon>Candidatus Kueneniibacteriota</taxon>
    </lineage>
</organism>
<dbReference type="Proteomes" id="UP000179136">
    <property type="component" value="Unassembled WGS sequence"/>
</dbReference>
<dbReference type="EMBL" id="MFMW01000010">
    <property type="protein sequence ID" value="OGG87511.1"/>
    <property type="molecule type" value="Genomic_DNA"/>
</dbReference>
<dbReference type="AlphaFoldDB" id="A0A1F6FNT0"/>